<dbReference type="Pfam" id="PF02518">
    <property type="entry name" value="HATPase_c"/>
    <property type="match status" value="1"/>
</dbReference>
<dbReference type="AlphaFoldDB" id="A0A6J4JID6"/>
<dbReference type="InterPro" id="IPR004358">
    <property type="entry name" value="Sig_transdc_His_kin-like_C"/>
</dbReference>
<evidence type="ECO:0000256" key="2">
    <source>
        <dbReference type="ARBA" id="ARBA00012438"/>
    </source>
</evidence>
<dbReference type="EMBL" id="CADCTR010001033">
    <property type="protein sequence ID" value="CAA9278168.1"/>
    <property type="molecule type" value="Genomic_DNA"/>
</dbReference>
<comment type="catalytic activity">
    <reaction evidence="1">
        <text>ATP + protein L-histidine = ADP + protein N-phospho-L-histidine.</text>
        <dbReference type="EC" id="2.7.13.3"/>
    </reaction>
</comment>
<organism evidence="7">
    <name type="scientific">uncultured Chloroflexia bacterium</name>
    <dbReference type="NCBI Taxonomy" id="1672391"/>
    <lineage>
        <taxon>Bacteria</taxon>
        <taxon>Bacillati</taxon>
        <taxon>Chloroflexota</taxon>
        <taxon>Chloroflexia</taxon>
        <taxon>environmental samples</taxon>
    </lineage>
</organism>
<dbReference type="SUPFAM" id="SSF55874">
    <property type="entry name" value="ATPase domain of HSP90 chaperone/DNA topoisomerase II/histidine kinase"/>
    <property type="match status" value="1"/>
</dbReference>
<feature type="domain" description="Histidine kinase" evidence="6">
    <location>
        <begin position="1"/>
        <end position="68"/>
    </location>
</feature>
<dbReference type="EC" id="2.7.13.3" evidence="2"/>
<evidence type="ECO:0000256" key="3">
    <source>
        <dbReference type="ARBA" id="ARBA00022553"/>
    </source>
</evidence>
<keyword evidence="4" id="KW-0418">Kinase</keyword>
<dbReference type="InterPro" id="IPR005467">
    <property type="entry name" value="His_kinase_dom"/>
</dbReference>
<dbReference type="PANTHER" id="PTHR43547">
    <property type="entry name" value="TWO-COMPONENT HISTIDINE KINASE"/>
    <property type="match status" value="1"/>
</dbReference>
<evidence type="ECO:0000256" key="1">
    <source>
        <dbReference type="ARBA" id="ARBA00000085"/>
    </source>
</evidence>
<proteinExistence type="predicted"/>
<gene>
    <name evidence="7" type="ORF">AVDCRST_MAG93-3011</name>
</gene>
<dbReference type="InterPro" id="IPR003594">
    <property type="entry name" value="HATPase_dom"/>
</dbReference>
<dbReference type="PROSITE" id="PS50109">
    <property type="entry name" value="HIS_KIN"/>
    <property type="match status" value="1"/>
</dbReference>
<keyword evidence="4" id="KW-0808">Transferase</keyword>
<sequence length="78" mass="8481">MEDEGAGISPIDLPHVFERFYRGKGSSEGFGLGLPICKELTERMGGDISIRSREGIGTAVEVELPEADLDAQDTDSRR</sequence>
<dbReference type="Gene3D" id="3.30.565.10">
    <property type="entry name" value="Histidine kinase-like ATPase, C-terminal domain"/>
    <property type="match status" value="1"/>
</dbReference>
<keyword evidence="3" id="KW-0597">Phosphoprotein</keyword>
<evidence type="ECO:0000259" key="6">
    <source>
        <dbReference type="PROSITE" id="PS50109"/>
    </source>
</evidence>
<evidence type="ECO:0000256" key="5">
    <source>
        <dbReference type="ARBA" id="ARBA00023012"/>
    </source>
</evidence>
<accession>A0A6J4JID6</accession>
<dbReference type="InterPro" id="IPR036890">
    <property type="entry name" value="HATPase_C_sf"/>
</dbReference>
<dbReference type="CDD" id="cd00075">
    <property type="entry name" value="HATPase"/>
    <property type="match status" value="1"/>
</dbReference>
<evidence type="ECO:0000313" key="7">
    <source>
        <dbReference type="EMBL" id="CAA9278168.1"/>
    </source>
</evidence>
<name>A0A6J4JID6_9CHLR</name>
<dbReference type="GO" id="GO:0000155">
    <property type="term" value="F:phosphorelay sensor kinase activity"/>
    <property type="evidence" value="ECO:0007669"/>
    <property type="project" value="TreeGrafter"/>
</dbReference>
<dbReference type="PANTHER" id="PTHR43547:SF2">
    <property type="entry name" value="HYBRID SIGNAL TRANSDUCTION HISTIDINE KINASE C"/>
    <property type="match status" value="1"/>
</dbReference>
<protein>
    <recommendedName>
        <fullName evidence="2">histidine kinase</fullName>
        <ecNumber evidence="2">2.7.13.3</ecNumber>
    </recommendedName>
</protein>
<dbReference type="PRINTS" id="PR00344">
    <property type="entry name" value="BCTRLSENSOR"/>
</dbReference>
<reference evidence="7" key="1">
    <citation type="submission" date="2020-02" db="EMBL/GenBank/DDBJ databases">
        <authorList>
            <person name="Meier V. D."/>
        </authorList>
    </citation>
    <scope>NUCLEOTIDE SEQUENCE</scope>
    <source>
        <strain evidence="7">AVDCRST_MAG93</strain>
    </source>
</reference>
<evidence type="ECO:0000256" key="4">
    <source>
        <dbReference type="ARBA" id="ARBA00022777"/>
    </source>
</evidence>
<keyword evidence="5" id="KW-0902">Two-component regulatory system</keyword>